<protein>
    <submittedName>
        <fullName evidence="2">DUF397 domain-containing protein</fullName>
    </submittedName>
</protein>
<gene>
    <name evidence="2" type="ORF">RND15_44930</name>
</gene>
<evidence type="ECO:0000259" key="1">
    <source>
        <dbReference type="Pfam" id="PF04149"/>
    </source>
</evidence>
<feature type="domain" description="DUF397" evidence="1">
    <location>
        <begin position="5"/>
        <end position="56"/>
    </location>
</feature>
<sequence>MSTLSWLKSSFSDSGGNNCVEVAADGSHIAIRESAEPNAVLITDRTALRAFVLGVKDGRFDPLLDRR</sequence>
<dbReference type="Proteomes" id="UP001180754">
    <property type="component" value="Unassembled WGS sequence"/>
</dbReference>
<proteinExistence type="predicted"/>
<organism evidence="2 3">
    <name type="scientific">Streptomyces lonegramiae</name>
    <dbReference type="NCBI Taxonomy" id="3075524"/>
    <lineage>
        <taxon>Bacteria</taxon>
        <taxon>Bacillati</taxon>
        <taxon>Actinomycetota</taxon>
        <taxon>Actinomycetes</taxon>
        <taxon>Kitasatosporales</taxon>
        <taxon>Streptomycetaceae</taxon>
        <taxon>Streptomyces</taxon>
    </lineage>
</organism>
<comment type="caution">
    <text evidence="2">The sequence shown here is derived from an EMBL/GenBank/DDBJ whole genome shotgun (WGS) entry which is preliminary data.</text>
</comment>
<evidence type="ECO:0000313" key="2">
    <source>
        <dbReference type="EMBL" id="MDT0549743.1"/>
    </source>
</evidence>
<name>A0ABU2XUY4_9ACTN</name>
<dbReference type="RefSeq" id="WP_311730315.1">
    <property type="nucleotide sequence ID" value="NZ_JAVRFD010000037.1"/>
</dbReference>
<dbReference type="Pfam" id="PF04149">
    <property type="entry name" value="DUF397"/>
    <property type="match status" value="1"/>
</dbReference>
<keyword evidence="3" id="KW-1185">Reference proteome</keyword>
<dbReference type="InterPro" id="IPR007278">
    <property type="entry name" value="DUF397"/>
</dbReference>
<dbReference type="EMBL" id="JAVRFD010000037">
    <property type="protein sequence ID" value="MDT0549743.1"/>
    <property type="molecule type" value="Genomic_DNA"/>
</dbReference>
<reference evidence="2" key="1">
    <citation type="submission" date="2024-05" db="EMBL/GenBank/DDBJ databases">
        <title>30 novel species of actinomycetes from the DSMZ collection.</title>
        <authorList>
            <person name="Nouioui I."/>
        </authorList>
    </citation>
    <scope>NUCLEOTIDE SEQUENCE</scope>
    <source>
        <strain evidence="2">DSM 41529</strain>
    </source>
</reference>
<accession>A0ABU2XUY4</accession>
<evidence type="ECO:0000313" key="3">
    <source>
        <dbReference type="Proteomes" id="UP001180754"/>
    </source>
</evidence>